<dbReference type="InterPro" id="IPR052159">
    <property type="entry name" value="Competence_DNA_uptake"/>
</dbReference>
<accession>A0A1F5HF39</accession>
<protein>
    <recommendedName>
        <fullName evidence="3">Metallo-beta-lactamase domain-containing protein</fullName>
    </recommendedName>
</protein>
<dbReference type="AlphaFoldDB" id="A0A1F5HF39"/>
<dbReference type="EMBL" id="MFCA01000011">
    <property type="protein sequence ID" value="OGE02662.1"/>
    <property type="molecule type" value="Genomic_DNA"/>
</dbReference>
<name>A0A1F5HF39_9BACT</name>
<dbReference type="STRING" id="1797737.A2196_05520"/>
<sequence length="293" mass="32371">MDFKAKLLLTSALFFAVFGFLLIFQSQNSGKFRLIACDVGQGDGILLVSPGGKQVLIDGGPGTKVVDCLGQKMPFWDRTVEMVVSTHPEKDHLEGLLEVLARYKVKMVVTTGVVNDTELFKAWKEAIRKEGAKIYFVKAGDRLVLDSIRGRTSSMDVLWPTAEKLALWKLAGLTETNESSVVMKVNFGQFCAYLTGDIPKEILESLINKSCQVLKISHHGSKTGTSEQILDSVHPIVTIIQVGRNSFGHPHKEVIDLLESKVVTIYRNDSNGIIEISSDGKSFKVKSERKTID</sequence>
<dbReference type="InterPro" id="IPR035681">
    <property type="entry name" value="ComA-like_MBL"/>
</dbReference>
<proteinExistence type="predicted"/>
<evidence type="ECO:0000313" key="2">
    <source>
        <dbReference type="Proteomes" id="UP000176751"/>
    </source>
</evidence>
<gene>
    <name evidence="1" type="ORF">A2196_05520</name>
</gene>
<dbReference type="Proteomes" id="UP000176751">
    <property type="component" value="Unassembled WGS sequence"/>
</dbReference>
<reference evidence="1 2" key="1">
    <citation type="journal article" date="2016" name="Nat. Commun.">
        <title>Thousands of microbial genomes shed light on interconnected biogeochemical processes in an aquifer system.</title>
        <authorList>
            <person name="Anantharaman K."/>
            <person name="Brown C.T."/>
            <person name="Hug L.A."/>
            <person name="Sharon I."/>
            <person name="Castelle C.J."/>
            <person name="Probst A.J."/>
            <person name="Thomas B.C."/>
            <person name="Singh A."/>
            <person name="Wilkins M.J."/>
            <person name="Karaoz U."/>
            <person name="Brodie E.L."/>
            <person name="Williams K.H."/>
            <person name="Hubbard S.S."/>
            <person name="Banfield J.F."/>
        </authorList>
    </citation>
    <scope>NUCLEOTIDE SEQUENCE [LARGE SCALE GENOMIC DNA]</scope>
</reference>
<comment type="caution">
    <text evidence="1">The sequence shown here is derived from an EMBL/GenBank/DDBJ whole genome shotgun (WGS) entry which is preliminary data.</text>
</comment>
<evidence type="ECO:0008006" key="3">
    <source>
        <dbReference type="Google" id="ProtNLM"/>
    </source>
</evidence>
<dbReference type="InterPro" id="IPR036866">
    <property type="entry name" value="RibonucZ/Hydroxyglut_hydro"/>
</dbReference>
<dbReference type="SUPFAM" id="SSF56281">
    <property type="entry name" value="Metallo-hydrolase/oxidoreductase"/>
    <property type="match status" value="1"/>
</dbReference>
<dbReference type="PANTHER" id="PTHR30619">
    <property type="entry name" value="DNA INTERNALIZATION/COMPETENCE PROTEIN COMEC/REC2"/>
    <property type="match status" value="1"/>
</dbReference>
<dbReference type="CDD" id="cd07731">
    <property type="entry name" value="ComA-like_MBL-fold"/>
    <property type="match status" value="1"/>
</dbReference>
<evidence type="ECO:0000313" key="1">
    <source>
        <dbReference type="EMBL" id="OGE02662.1"/>
    </source>
</evidence>
<organism evidence="1 2">
    <name type="scientific">Candidatus Curtissbacteria bacterium RIFOXYA1_FULL_41_14</name>
    <dbReference type="NCBI Taxonomy" id="1797737"/>
    <lineage>
        <taxon>Bacteria</taxon>
        <taxon>Candidatus Curtissiibacteriota</taxon>
    </lineage>
</organism>
<dbReference type="PANTHER" id="PTHR30619:SF1">
    <property type="entry name" value="RECOMBINATION PROTEIN 2"/>
    <property type="match status" value="1"/>
</dbReference>
<dbReference type="Gene3D" id="3.60.15.10">
    <property type="entry name" value="Ribonuclease Z/Hydroxyacylglutathione hydrolase-like"/>
    <property type="match status" value="1"/>
</dbReference>